<feature type="transmembrane region" description="Helical" evidence="1">
    <location>
        <begin position="258"/>
        <end position="276"/>
    </location>
</feature>
<dbReference type="HOGENOM" id="CLU_077958_0_0_3"/>
<protein>
    <recommendedName>
        <fullName evidence="2">ORC1/DEAH AAA+ ATPase domain-containing protein</fullName>
    </recommendedName>
</protein>
<dbReference type="Pfam" id="PF13401">
    <property type="entry name" value="AAA_22"/>
    <property type="match status" value="1"/>
</dbReference>
<dbReference type="eggNOG" id="COG3267">
    <property type="taxonomic scope" value="Bacteria"/>
</dbReference>
<dbReference type="STRING" id="329726.AM1_5833"/>
<gene>
    <name evidence="3" type="ordered locus">AM1_5833</name>
</gene>
<sequence length="311" mass="34316">MPIKRHKRRLANGEERVYLYAVSKDGSQRRSLSSVPASSVSLPLYRKAEKNRIVAALQANSSLLVVGEAGIGKSVLGEAVAEELQELGFMVAIAHPLTAKQAYLDIAQQLGVETETIEGRSLTSNQLSTAISEWLKDNTAFIICDDAHRYTVQFRTWLAQLHEQGQSLLLLATFPPARDIFLKLPRIELKPLTDKPIRQIMRSMAQSLGIDMMPSQLSKLQQRCGGNPMLAQRVVREEYLGLDATNPDHTQWIDGTPFLIAGLMVLVITRFIGLGLNSTSLYLIGGILTVAVGVIRLLVYAMPRKSGKLGR</sequence>
<dbReference type="GO" id="GO:0016887">
    <property type="term" value="F:ATP hydrolysis activity"/>
    <property type="evidence" value="ECO:0007669"/>
    <property type="project" value="InterPro"/>
</dbReference>
<reference evidence="3 4" key="1">
    <citation type="journal article" date="2008" name="Proc. Natl. Acad. Sci. U.S.A.">
        <title>Niche adaptation and genome expansion in the chlorophyll d-producing cyanobacterium Acaryochloris marina.</title>
        <authorList>
            <person name="Swingley W.D."/>
            <person name="Chen M."/>
            <person name="Cheung P.C."/>
            <person name="Conrad A.L."/>
            <person name="Dejesa L.C."/>
            <person name="Hao J."/>
            <person name="Honchak B.M."/>
            <person name="Karbach L.E."/>
            <person name="Kurdoglu A."/>
            <person name="Lahiri S."/>
            <person name="Mastrian S.D."/>
            <person name="Miyashita H."/>
            <person name="Page L."/>
            <person name="Ramakrishna P."/>
            <person name="Satoh S."/>
            <person name="Sattley W.M."/>
            <person name="Shimada Y."/>
            <person name="Taylor H.L."/>
            <person name="Tomo T."/>
            <person name="Tsuchiya T."/>
            <person name="Wang Z.T."/>
            <person name="Raymond J."/>
            <person name="Mimuro M."/>
            <person name="Blankenship R.E."/>
            <person name="Touchman J.W."/>
        </authorList>
    </citation>
    <scope>NUCLEOTIDE SEQUENCE [LARGE SCALE GENOMIC DNA]</scope>
    <source>
        <strain evidence="4">MBIC 11017</strain>
    </source>
</reference>
<dbReference type="InterPro" id="IPR049945">
    <property type="entry name" value="AAA_22"/>
</dbReference>
<dbReference type="KEGG" id="amr:AM1_5833"/>
<dbReference type="InterPro" id="IPR027417">
    <property type="entry name" value="P-loop_NTPase"/>
</dbReference>
<dbReference type="AlphaFoldDB" id="B0C0I1"/>
<dbReference type="Gene3D" id="3.40.50.300">
    <property type="entry name" value="P-loop containing nucleotide triphosphate hydrolases"/>
    <property type="match status" value="1"/>
</dbReference>
<accession>B0C0I1</accession>
<name>B0C0I1_ACAM1</name>
<evidence type="ECO:0000313" key="4">
    <source>
        <dbReference type="Proteomes" id="UP000000268"/>
    </source>
</evidence>
<evidence type="ECO:0000259" key="2">
    <source>
        <dbReference type="Pfam" id="PF13401"/>
    </source>
</evidence>
<evidence type="ECO:0000313" key="3">
    <source>
        <dbReference type="EMBL" id="ABW30774.1"/>
    </source>
</evidence>
<keyword evidence="1" id="KW-0812">Transmembrane</keyword>
<feature type="domain" description="ORC1/DEAH AAA+ ATPase" evidence="2">
    <location>
        <begin position="60"/>
        <end position="163"/>
    </location>
</feature>
<evidence type="ECO:0000256" key="1">
    <source>
        <dbReference type="SAM" id="Phobius"/>
    </source>
</evidence>
<keyword evidence="1" id="KW-0472">Membrane</keyword>
<organism evidence="3 4">
    <name type="scientific">Acaryochloris marina (strain MBIC 11017)</name>
    <dbReference type="NCBI Taxonomy" id="329726"/>
    <lineage>
        <taxon>Bacteria</taxon>
        <taxon>Bacillati</taxon>
        <taxon>Cyanobacteriota</taxon>
        <taxon>Cyanophyceae</taxon>
        <taxon>Acaryochloridales</taxon>
        <taxon>Acaryochloridaceae</taxon>
        <taxon>Acaryochloris</taxon>
    </lineage>
</organism>
<dbReference type="SUPFAM" id="SSF52540">
    <property type="entry name" value="P-loop containing nucleoside triphosphate hydrolases"/>
    <property type="match status" value="1"/>
</dbReference>
<dbReference type="RefSeq" id="WP_012165986.1">
    <property type="nucleotide sequence ID" value="NC_009925.1"/>
</dbReference>
<dbReference type="Proteomes" id="UP000000268">
    <property type="component" value="Chromosome"/>
</dbReference>
<proteinExistence type="predicted"/>
<keyword evidence="1" id="KW-1133">Transmembrane helix</keyword>
<keyword evidence="4" id="KW-1185">Reference proteome</keyword>
<dbReference type="OrthoDB" id="423541at2"/>
<dbReference type="EMBL" id="CP000828">
    <property type="protein sequence ID" value="ABW30774.1"/>
    <property type="molecule type" value="Genomic_DNA"/>
</dbReference>
<feature type="transmembrane region" description="Helical" evidence="1">
    <location>
        <begin position="282"/>
        <end position="302"/>
    </location>
</feature>